<sequence length="139" mass="16121">MIKTRHIFSGVKKIEISKSVCTYQDNCFDVLSSQGKLKLISMLMKFKENIYQASFHLRDEANRQKEKYLQERSQMLPLQLPSQCDPALEAIDLMRFRTSSSLIGRCLQYSPYGAKPMFVESYDKILVARTWGLDAKIRS</sequence>
<proteinExistence type="predicted"/>
<dbReference type="EMBL" id="AP019300">
    <property type="protein sequence ID" value="BBH02152.1"/>
    <property type="molecule type" value="Genomic_DNA"/>
</dbReference>
<name>A0A4Y1RDB3_PRUDU</name>
<evidence type="ECO:0000313" key="1">
    <source>
        <dbReference type="EMBL" id="BBH02152.1"/>
    </source>
</evidence>
<protein>
    <submittedName>
        <fullName evidence="1">Uncharacterized protein</fullName>
    </submittedName>
</protein>
<gene>
    <name evidence="1" type="ORF">Prudu_012636</name>
</gene>
<organism evidence="1">
    <name type="scientific">Prunus dulcis</name>
    <name type="common">Almond</name>
    <name type="synonym">Amygdalus dulcis</name>
    <dbReference type="NCBI Taxonomy" id="3755"/>
    <lineage>
        <taxon>Eukaryota</taxon>
        <taxon>Viridiplantae</taxon>
        <taxon>Streptophyta</taxon>
        <taxon>Embryophyta</taxon>
        <taxon>Tracheophyta</taxon>
        <taxon>Spermatophyta</taxon>
        <taxon>Magnoliopsida</taxon>
        <taxon>eudicotyledons</taxon>
        <taxon>Gunneridae</taxon>
        <taxon>Pentapetalae</taxon>
        <taxon>rosids</taxon>
        <taxon>fabids</taxon>
        <taxon>Rosales</taxon>
        <taxon>Rosaceae</taxon>
        <taxon>Amygdaloideae</taxon>
        <taxon>Amygdaleae</taxon>
        <taxon>Prunus</taxon>
    </lineage>
</organism>
<accession>A0A4Y1RDB3</accession>
<reference evidence="1" key="1">
    <citation type="journal article" date="2019" name="Science">
        <title>Mutation of a bHLH transcription factor allowed almond domestication.</title>
        <authorList>
            <person name="Sanchez-Perez R."/>
            <person name="Pavan S."/>
            <person name="Mazzeo R."/>
            <person name="Moldovan C."/>
            <person name="Aiese Cigliano R."/>
            <person name="Del Cueto J."/>
            <person name="Ricciardi F."/>
            <person name="Lotti C."/>
            <person name="Ricciardi L."/>
            <person name="Dicenta F."/>
            <person name="Lopez-Marques R.L."/>
            <person name="Lindberg Moller B."/>
        </authorList>
    </citation>
    <scope>NUCLEOTIDE SEQUENCE</scope>
</reference>
<dbReference type="AlphaFoldDB" id="A0A4Y1RDB3"/>